<reference evidence="1 3" key="1">
    <citation type="submission" date="2019-05" db="EMBL/GenBank/DDBJ databases">
        <title>Draft genomes of eight strains of Campylobacter helveticus isolated from cats and a dog in New Zealand.</title>
        <authorList>
            <person name="Bojanic K."/>
            <person name="Midwinter A.C."/>
            <person name="Biggs P.J."/>
            <person name="Acke E."/>
            <person name="Cornelius A.J."/>
            <person name="Marshall J.C."/>
        </authorList>
    </citation>
    <scope>NUCLEOTIDE SEQUENCE [LARGE SCALE GENOMIC DNA]</scope>
    <source>
        <strain evidence="1 3">ACP123b</strain>
    </source>
</reference>
<evidence type="ECO:0000313" key="1">
    <source>
        <dbReference type="EMBL" id="TNB56937.1"/>
    </source>
</evidence>
<accession>A0AAX2UKI1</accession>
<sequence>MTALERIKLEEQAKAKEQKEALAKFAEFESMQDGVITLSQEEAEAFSIFNAEDEVLGDEEFH</sequence>
<dbReference type="EMBL" id="VDBS01000047">
    <property type="protein sequence ID" value="TNB56937.1"/>
    <property type="molecule type" value="Genomic_DNA"/>
</dbReference>
<protein>
    <submittedName>
        <fullName evidence="1">Uncharacterized protein</fullName>
    </submittedName>
</protein>
<dbReference type="Proteomes" id="UP000321317">
    <property type="component" value="Unassembled WGS sequence"/>
</dbReference>
<proteinExistence type="predicted"/>
<organism evidence="1 3">
    <name type="scientific">Campylobacter helveticus</name>
    <dbReference type="NCBI Taxonomy" id="28898"/>
    <lineage>
        <taxon>Bacteria</taxon>
        <taxon>Pseudomonadati</taxon>
        <taxon>Campylobacterota</taxon>
        <taxon>Epsilonproteobacteria</taxon>
        <taxon>Campylobacterales</taxon>
        <taxon>Campylobacteraceae</taxon>
        <taxon>Campylobacter</taxon>
    </lineage>
</organism>
<keyword evidence="4" id="KW-1185">Reference proteome</keyword>
<name>A0AAX2UKI1_9BACT</name>
<dbReference type="Proteomes" id="UP000306813">
    <property type="component" value="Unassembled WGS sequence"/>
</dbReference>
<evidence type="ECO:0000313" key="4">
    <source>
        <dbReference type="Proteomes" id="UP000321317"/>
    </source>
</evidence>
<dbReference type="RefSeq" id="WP_131936041.1">
    <property type="nucleotide sequence ID" value="NZ_CAUWMG010000036.1"/>
</dbReference>
<evidence type="ECO:0000313" key="2">
    <source>
        <dbReference type="EMBL" id="TXK60925.1"/>
    </source>
</evidence>
<dbReference type="EMBL" id="VRMA01000002">
    <property type="protein sequence ID" value="TXK60925.1"/>
    <property type="molecule type" value="Genomic_DNA"/>
</dbReference>
<comment type="caution">
    <text evidence="1">The sequence shown here is derived from an EMBL/GenBank/DDBJ whole genome shotgun (WGS) entry which is preliminary data.</text>
</comment>
<dbReference type="AlphaFoldDB" id="A0AAX2UKI1"/>
<evidence type="ECO:0000313" key="3">
    <source>
        <dbReference type="Proteomes" id="UP000306813"/>
    </source>
</evidence>
<gene>
    <name evidence="1" type="ORF">FDW42_06270</name>
    <name evidence="2" type="ORF">FVD16_00645</name>
</gene>
<reference evidence="2 4" key="2">
    <citation type="submission" date="2019-08" db="EMBL/GenBank/DDBJ databases">
        <title>Rapid identification of Enteric Bacteria from Whole Genome Sequences (WGS) using Average Nucleotide Identity (ANI).</title>
        <authorList>
            <person name="Lane C."/>
        </authorList>
    </citation>
    <scope>NUCLEOTIDE SEQUENCE [LARGE SCALE GENOMIC DNA]</scope>
    <source>
        <strain evidence="2 4">D4984</strain>
    </source>
</reference>